<comment type="caution">
    <text evidence="4">The sequence shown here is derived from an EMBL/GenBank/DDBJ whole genome shotgun (WGS) entry which is preliminary data.</text>
</comment>
<organism evidence="4 5">
    <name type="scientific">Corymbia citriodora subsp. variegata</name>
    <dbReference type="NCBI Taxonomy" id="360336"/>
    <lineage>
        <taxon>Eukaryota</taxon>
        <taxon>Viridiplantae</taxon>
        <taxon>Streptophyta</taxon>
        <taxon>Embryophyta</taxon>
        <taxon>Tracheophyta</taxon>
        <taxon>Spermatophyta</taxon>
        <taxon>Magnoliopsida</taxon>
        <taxon>eudicotyledons</taxon>
        <taxon>Gunneridae</taxon>
        <taxon>Pentapetalae</taxon>
        <taxon>rosids</taxon>
        <taxon>malvids</taxon>
        <taxon>Myrtales</taxon>
        <taxon>Myrtaceae</taxon>
        <taxon>Myrtoideae</taxon>
        <taxon>Eucalypteae</taxon>
        <taxon>Corymbia</taxon>
    </lineage>
</organism>
<evidence type="ECO:0000256" key="2">
    <source>
        <dbReference type="SAM" id="MobiDB-lite"/>
    </source>
</evidence>
<dbReference type="GO" id="GO:0019933">
    <property type="term" value="P:cAMP-mediated signaling"/>
    <property type="evidence" value="ECO:0007669"/>
    <property type="project" value="TreeGrafter"/>
</dbReference>
<dbReference type="InterPro" id="IPR013912">
    <property type="entry name" value="Adenylate_cyclase-assoc_CAP_C"/>
</dbReference>
<feature type="compositionally biased region" description="Low complexity" evidence="2">
    <location>
        <begin position="175"/>
        <end position="192"/>
    </location>
</feature>
<reference evidence="4" key="1">
    <citation type="submission" date="2020-05" db="EMBL/GenBank/DDBJ databases">
        <title>WGS assembly of Corymbia citriodora subspecies variegata.</title>
        <authorList>
            <person name="Barry K."/>
            <person name="Hundley H."/>
            <person name="Shu S."/>
            <person name="Jenkins J."/>
            <person name="Grimwood J."/>
            <person name="Baten A."/>
        </authorList>
    </citation>
    <scope>NUCLEOTIDE SEQUENCE</scope>
    <source>
        <strain evidence="4">CV2-018</strain>
    </source>
</reference>
<dbReference type="GO" id="GO:0008179">
    <property type="term" value="F:adenylate cyclase binding"/>
    <property type="evidence" value="ECO:0007669"/>
    <property type="project" value="TreeGrafter"/>
</dbReference>
<keyword evidence="5" id="KW-1185">Reference proteome</keyword>
<dbReference type="EMBL" id="MU094639">
    <property type="protein sequence ID" value="KAF7846198.1"/>
    <property type="molecule type" value="Genomic_DNA"/>
</dbReference>
<feature type="compositionally biased region" description="Basic and acidic residues" evidence="2">
    <location>
        <begin position="155"/>
        <end position="164"/>
    </location>
</feature>
<evidence type="ECO:0000259" key="3">
    <source>
        <dbReference type="PROSITE" id="PS51329"/>
    </source>
</evidence>
<dbReference type="GO" id="GO:0003779">
    <property type="term" value="F:actin binding"/>
    <property type="evidence" value="ECO:0007669"/>
    <property type="project" value="InterPro"/>
</dbReference>
<dbReference type="SUPFAM" id="SSF69340">
    <property type="entry name" value="C-terminal domain of adenylylcyclase associated protein"/>
    <property type="match status" value="1"/>
</dbReference>
<dbReference type="Pfam" id="PF08603">
    <property type="entry name" value="CAP_C"/>
    <property type="match status" value="1"/>
</dbReference>
<dbReference type="OrthoDB" id="77251at2759"/>
<feature type="region of interest" description="Disordered" evidence="2">
    <location>
        <begin position="88"/>
        <end position="135"/>
    </location>
</feature>
<evidence type="ECO:0000313" key="5">
    <source>
        <dbReference type="Proteomes" id="UP000806378"/>
    </source>
</evidence>
<dbReference type="GO" id="GO:0007015">
    <property type="term" value="P:actin filament organization"/>
    <property type="evidence" value="ECO:0007669"/>
    <property type="project" value="TreeGrafter"/>
</dbReference>
<dbReference type="InterPro" id="IPR053950">
    <property type="entry name" value="CAP_N"/>
</dbReference>
<evidence type="ECO:0000313" key="4">
    <source>
        <dbReference type="EMBL" id="KAF7846198.1"/>
    </source>
</evidence>
<feature type="domain" description="C-CAP/cofactor C-like" evidence="3">
    <location>
        <begin position="206"/>
        <end position="345"/>
    </location>
</feature>
<evidence type="ECO:0000256" key="1">
    <source>
        <dbReference type="ARBA" id="ARBA00007659"/>
    </source>
</evidence>
<dbReference type="Gene3D" id="1.25.40.330">
    <property type="entry name" value="Adenylate cyclase-associated CAP, N-terminal domain"/>
    <property type="match status" value="1"/>
</dbReference>
<name>A0A8T0CFE0_CORYI</name>
<comment type="similarity">
    <text evidence="1">Belongs to the CAP family.</text>
</comment>
<dbReference type="Pfam" id="PF21938">
    <property type="entry name" value="CAP_N"/>
    <property type="match status" value="1"/>
</dbReference>
<dbReference type="SMART" id="SM00673">
    <property type="entry name" value="CARP"/>
    <property type="match status" value="2"/>
</dbReference>
<dbReference type="PANTHER" id="PTHR10652:SF0">
    <property type="entry name" value="ADENYLYL CYCLASE-ASSOCIATED PROTEIN"/>
    <property type="match status" value="1"/>
</dbReference>
<feature type="compositionally biased region" description="Pro residues" evidence="2">
    <location>
        <begin position="106"/>
        <end position="116"/>
    </location>
</feature>
<dbReference type="Gene3D" id="2.160.20.70">
    <property type="match status" value="1"/>
</dbReference>
<proteinExistence type="inferred from homology"/>
<accession>A0A8T0CFE0</accession>
<dbReference type="InterPro" id="IPR006599">
    <property type="entry name" value="CARP_motif"/>
</dbReference>
<dbReference type="SUPFAM" id="SSF101278">
    <property type="entry name" value="N-terminal domain of adenylylcyclase associated protein, CAP"/>
    <property type="match status" value="1"/>
</dbReference>
<sequence>MAALGWIMYDRPVDCVDSALSGAQYHGNTVLRTYKEKDPNHAKYIQSYYKILQALSAYVKKHFKLGLTWNNKDGVDALDALNDLKTGKSMSGSGTATPRANTSNGAPPPPPPPPLPKFDDSGNLVGPNIKSSQGGDMTAIFDQLNQGSSVTSGLRKVDKSEMTHKNPSLRAAAIPQPQRSSSSSSSGRGKSPLPGPKPSSLKSKKPPRKELDGTKWIVENYENTGSEIIDILVSMNQTILVSKCTKCVIKVTGKANAISIDNCVGLSILVENLVSSIDVIKSSKFAVQIDGTLPTILMDSVDGAQVYLGTNSMKSPPEIITSKCSAVNIVTPPVGEEDDSKEVALPEQLRSYFKNGKLITEVVEHAG</sequence>
<dbReference type="Proteomes" id="UP000806378">
    <property type="component" value="Unassembled WGS sequence"/>
</dbReference>
<feature type="compositionally biased region" description="Polar residues" evidence="2">
    <location>
        <begin position="88"/>
        <end position="105"/>
    </location>
</feature>
<dbReference type="PROSITE" id="PS51329">
    <property type="entry name" value="C_CAP_COFACTOR_C"/>
    <property type="match status" value="1"/>
</dbReference>
<dbReference type="AlphaFoldDB" id="A0A8T0CFE0"/>
<protein>
    <recommendedName>
        <fullName evidence="3">C-CAP/cofactor C-like domain-containing protein</fullName>
    </recommendedName>
</protein>
<dbReference type="InterPro" id="IPR001837">
    <property type="entry name" value="Adenylate_cyclase-assoc_CAP"/>
</dbReference>
<gene>
    <name evidence="4" type="ORF">BT93_L4873</name>
</gene>
<dbReference type="InterPro" id="IPR036223">
    <property type="entry name" value="CAP_C_sf"/>
</dbReference>
<dbReference type="Gramene" id="rna-gnl|WGS:JABURB|Cocit.L4873.1">
    <property type="protein sequence ID" value="cds-KAF7846198.1"/>
    <property type="gene ID" value="gene-BT93_L4873"/>
</dbReference>
<dbReference type="InterPro" id="IPR036222">
    <property type="entry name" value="CAP_N_sf"/>
</dbReference>
<dbReference type="InterPro" id="IPR017901">
    <property type="entry name" value="C-CAP_CF_C-like"/>
</dbReference>
<dbReference type="PANTHER" id="PTHR10652">
    <property type="entry name" value="ADENYLYL CYCLASE-ASSOCIATED PROTEIN"/>
    <property type="match status" value="1"/>
</dbReference>
<feature type="region of interest" description="Disordered" evidence="2">
    <location>
        <begin position="149"/>
        <end position="209"/>
    </location>
</feature>
<dbReference type="InterPro" id="IPR016098">
    <property type="entry name" value="CAP/MinC_C"/>
</dbReference>
<dbReference type="GO" id="GO:0005737">
    <property type="term" value="C:cytoplasm"/>
    <property type="evidence" value="ECO:0007669"/>
    <property type="project" value="TreeGrafter"/>
</dbReference>